<evidence type="ECO:0000256" key="1">
    <source>
        <dbReference type="SAM" id="MobiDB-lite"/>
    </source>
</evidence>
<proteinExistence type="predicted"/>
<feature type="region of interest" description="Disordered" evidence="1">
    <location>
        <begin position="52"/>
        <end position="89"/>
    </location>
</feature>
<gene>
    <name evidence="2" type="ORF">HAND00432_LOCUS7984</name>
    <name evidence="3" type="ORF">HAND00432_LOCUS7985</name>
</gene>
<dbReference type="AlphaFoldDB" id="A0A6U4U5P7"/>
<organism evidence="3">
    <name type="scientific">Hemiselmis andersenii</name>
    <name type="common">Cryptophyte alga</name>
    <dbReference type="NCBI Taxonomy" id="464988"/>
    <lineage>
        <taxon>Eukaryota</taxon>
        <taxon>Cryptophyceae</taxon>
        <taxon>Cryptomonadales</taxon>
        <taxon>Hemiselmidaceae</taxon>
        <taxon>Hemiselmis</taxon>
    </lineage>
</organism>
<dbReference type="NCBIfam" id="TIGR01571">
    <property type="entry name" value="A_thal_Cys_rich"/>
    <property type="match status" value="1"/>
</dbReference>
<evidence type="ECO:0000313" key="3">
    <source>
        <dbReference type="EMBL" id="CAD8953448.1"/>
    </source>
</evidence>
<reference evidence="3" key="1">
    <citation type="submission" date="2021-01" db="EMBL/GenBank/DDBJ databases">
        <authorList>
            <person name="Corre E."/>
            <person name="Pelletier E."/>
            <person name="Niang G."/>
            <person name="Scheremetjew M."/>
            <person name="Finn R."/>
            <person name="Kale V."/>
            <person name="Holt S."/>
            <person name="Cochrane G."/>
            <person name="Meng A."/>
            <person name="Brown T."/>
            <person name="Cohen L."/>
        </authorList>
    </citation>
    <scope>NUCLEOTIDE SEQUENCE</scope>
    <source>
        <strain evidence="3">CCMP644</strain>
    </source>
</reference>
<evidence type="ECO:0000313" key="2">
    <source>
        <dbReference type="EMBL" id="CAD8953447.1"/>
    </source>
</evidence>
<name>A0A6U4U5P7_HEMAN</name>
<dbReference type="PANTHER" id="PTHR15907">
    <property type="entry name" value="DUF614 FAMILY PROTEIN-RELATED"/>
    <property type="match status" value="1"/>
</dbReference>
<protein>
    <submittedName>
        <fullName evidence="3">Uncharacterized protein</fullName>
    </submittedName>
</protein>
<dbReference type="InterPro" id="IPR006461">
    <property type="entry name" value="PLAC_motif_containing"/>
</dbReference>
<accession>A0A6U4U5P7</accession>
<sequence length="328" mass="35446">MSHHKSHSHKRIYPDVHAHDHQTIPKTLSMGAKPQSKKAEFQLRNQLRHEHVAHNTPSRGRPPAYDQGPAAHGASKHAAHGSGSKRSNEIPAALLPKKDTQSEWGTGLLSCCCTAPTSGCCFDFLCPCITYGTNVETLDAQKGCCRSADESKDVALCGGSKYLACCSWMLLEGCLLGCIMHSGARRAIRYKYGIHNGWCPDVAVTFLCPLCAIHQEALEFKRRNNPTGAFTDTTADASNADPNNQTTIETLVRACFSGLLCVQCFRCGGYMTSTVSEVSSACRNIWCPPDTPCCESCGESCSDGCETCRHECLTQVFGDVFGSKLSGG</sequence>
<dbReference type="EMBL" id="HBFX01013356">
    <property type="protein sequence ID" value="CAD8953448.1"/>
    <property type="molecule type" value="Transcribed_RNA"/>
</dbReference>
<dbReference type="Pfam" id="PF04749">
    <property type="entry name" value="PLAC8"/>
    <property type="match status" value="1"/>
</dbReference>
<dbReference type="EMBL" id="HBFX01013355">
    <property type="protein sequence ID" value="CAD8953447.1"/>
    <property type="molecule type" value="Transcribed_RNA"/>
</dbReference>